<proteinExistence type="predicted"/>
<dbReference type="EMBL" id="KL142446">
    <property type="protein sequence ID" value="KDR65474.1"/>
    <property type="molecule type" value="Genomic_DNA"/>
</dbReference>
<organism evidence="2 3">
    <name type="scientific">Galerina marginata (strain CBS 339.88)</name>
    <dbReference type="NCBI Taxonomy" id="685588"/>
    <lineage>
        <taxon>Eukaryota</taxon>
        <taxon>Fungi</taxon>
        <taxon>Dikarya</taxon>
        <taxon>Basidiomycota</taxon>
        <taxon>Agaricomycotina</taxon>
        <taxon>Agaricomycetes</taxon>
        <taxon>Agaricomycetidae</taxon>
        <taxon>Agaricales</taxon>
        <taxon>Agaricineae</taxon>
        <taxon>Strophariaceae</taxon>
        <taxon>Galerina</taxon>
    </lineage>
</organism>
<sequence>MANAPCAPQVQTLPPPPTASSSSPNLKKVYFPVHPDHLPRAVSPDGRYFIVTRAQDAGVFVRWNDVFKRISSVDGAIYEKRATLEDAIFTYSAAFYEGTISIEPVPGGPFDHNAVYVPVVPRNYGPGPHTYFIPHPQELERPQSCVKIYVVIKGEGVGAFGTWHQVAVRIQNVKNRACFFKVDSWEEAVEIYTNAFNAHPRQVEVFPVPGGLFDNPVFVEEGEESDAEDAVNEEELQYQFGNYA</sequence>
<reference evidence="3" key="1">
    <citation type="journal article" date="2014" name="Proc. Natl. Acad. Sci. U.S.A.">
        <title>Extensive sampling of basidiomycete genomes demonstrates inadequacy of the white-rot/brown-rot paradigm for wood decay fungi.</title>
        <authorList>
            <person name="Riley R."/>
            <person name="Salamov A.A."/>
            <person name="Brown D.W."/>
            <person name="Nagy L.G."/>
            <person name="Floudas D."/>
            <person name="Held B.W."/>
            <person name="Levasseur A."/>
            <person name="Lombard V."/>
            <person name="Morin E."/>
            <person name="Otillar R."/>
            <person name="Lindquist E.A."/>
            <person name="Sun H."/>
            <person name="LaButti K.M."/>
            <person name="Schmutz J."/>
            <person name="Jabbour D."/>
            <person name="Luo H."/>
            <person name="Baker S.E."/>
            <person name="Pisabarro A.G."/>
            <person name="Walton J.D."/>
            <person name="Blanchette R.A."/>
            <person name="Henrissat B."/>
            <person name="Martin F."/>
            <person name="Cullen D."/>
            <person name="Hibbett D.S."/>
            <person name="Grigoriev I.V."/>
        </authorList>
    </citation>
    <scope>NUCLEOTIDE SEQUENCE [LARGE SCALE GENOMIC DNA]</scope>
    <source>
        <strain evidence="3">CBS 339.88</strain>
    </source>
</reference>
<protein>
    <submittedName>
        <fullName evidence="2">Uncharacterized protein</fullName>
    </submittedName>
</protein>
<gene>
    <name evidence="2" type="ORF">GALMADRAFT_148679</name>
</gene>
<dbReference type="HOGENOM" id="CLU_1138072_0_0_1"/>
<accession>A0A067SCM9</accession>
<evidence type="ECO:0000313" key="2">
    <source>
        <dbReference type="EMBL" id="KDR65474.1"/>
    </source>
</evidence>
<dbReference type="AlphaFoldDB" id="A0A067SCM9"/>
<keyword evidence="3" id="KW-1185">Reference proteome</keyword>
<feature type="region of interest" description="Disordered" evidence="1">
    <location>
        <begin position="1"/>
        <end position="24"/>
    </location>
</feature>
<evidence type="ECO:0000313" key="3">
    <source>
        <dbReference type="Proteomes" id="UP000027222"/>
    </source>
</evidence>
<name>A0A067SCM9_GALM3</name>
<dbReference type="OrthoDB" id="2675575at2759"/>
<dbReference type="Proteomes" id="UP000027222">
    <property type="component" value="Unassembled WGS sequence"/>
</dbReference>
<evidence type="ECO:0000256" key="1">
    <source>
        <dbReference type="SAM" id="MobiDB-lite"/>
    </source>
</evidence>